<dbReference type="KEGG" id="goq:ACH46_03040"/>
<reference evidence="3" key="1">
    <citation type="submission" date="2015-06" db="EMBL/GenBank/DDBJ databases">
        <title>Complete genome sequence and metabolic analysis of phthalate degradation pathway in Gordonia sp. QH-11.</title>
        <authorList>
            <person name="Jin D."/>
            <person name="Kong X."/>
            <person name="Bai Z."/>
        </authorList>
    </citation>
    <scope>NUCLEOTIDE SEQUENCE [LARGE SCALE GENOMIC DNA]</scope>
    <source>
        <strain evidence="3">QH-11</strain>
    </source>
</reference>
<evidence type="ECO:0000313" key="2">
    <source>
        <dbReference type="EMBL" id="ALG83665.1"/>
    </source>
</evidence>
<evidence type="ECO:0000256" key="1">
    <source>
        <dbReference type="SAM" id="MobiDB-lite"/>
    </source>
</evidence>
<feature type="region of interest" description="Disordered" evidence="1">
    <location>
        <begin position="22"/>
        <end position="50"/>
    </location>
</feature>
<reference evidence="2 3" key="2">
    <citation type="journal article" date="2017" name="Int. J. Syst. Evol. Microbiol.">
        <title>Gordonia phthalatica sp. nov., a di-n-butyl phthalate-degrading bacterium isolated from activated sludge.</title>
        <authorList>
            <person name="Jin D."/>
            <person name="Kong X."/>
            <person name="Jia M."/>
            <person name="Yu X."/>
            <person name="Wang X."/>
            <person name="Zhuang X."/>
            <person name="Deng Y."/>
            <person name="Bai Z."/>
        </authorList>
    </citation>
    <scope>NUCLEOTIDE SEQUENCE [LARGE SCALE GENOMIC DNA]</scope>
    <source>
        <strain evidence="2 3">QH-11</strain>
    </source>
</reference>
<dbReference type="AlphaFoldDB" id="A0A0N9MNK2"/>
<proteinExistence type="predicted"/>
<feature type="compositionally biased region" description="Polar residues" evidence="1">
    <location>
        <begin position="177"/>
        <end position="189"/>
    </location>
</feature>
<dbReference type="PATRIC" id="fig|1136941.3.peg.614"/>
<dbReference type="EMBL" id="CP011853">
    <property type="protein sequence ID" value="ALG83665.1"/>
    <property type="molecule type" value="Genomic_DNA"/>
</dbReference>
<sequence length="326" mass="33823">MAALLGIGILVGCGGTDSTAGDGGPVLTETVTADPTASGPATSAAPDCSKGVPDLSGPVTLSSAGNFYHVGKTVQSGGDSCFGFRIYDGMIGDRTQGAGTGASAVQLLVVFVDGKPVLDPTPYLTKGVRAVKWSATQIDVQFDMRERGIDPESWVDATYRRSGSTVTADRPDFGSRMSVTSFPGSNAAPSTPPSAGTVPLDRFRKGEQFAFRSPTGAIVCVSRGTAFRCETPNAGHRVPATEVCGFYAEKYETAGSNVFMWKDGAACATTLQGMWATADGILQYGESVTVPVPDGNLTCSSSDTGFRCVDVNGRGFSVSRETFARL</sequence>
<evidence type="ECO:0000313" key="3">
    <source>
        <dbReference type="Proteomes" id="UP000063789"/>
    </source>
</evidence>
<dbReference type="STRING" id="1136941.ACH46_03040"/>
<name>A0A0N9MNK2_9ACTN</name>
<gene>
    <name evidence="2" type="ORF">ACH46_03040</name>
</gene>
<feature type="compositionally biased region" description="Low complexity" evidence="1">
    <location>
        <begin position="32"/>
        <end position="47"/>
    </location>
</feature>
<accession>A0A0N9MNK2</accession>
<dbReference type="Proteomes" id="UP000063789">
    <property type="component" value="Chromosome"/>
</dbReference>
<feature type="region of interest" description="Disordered" evidence="1">
    <location>
        <begin position="164"/>
        <end position="197"/>
    </location>
</feature>
<keyword evidence="3" id="KW-1185">Reference proteome</keyword>
<organism evidence="2 3">
    <name type="scientific">Gordonia phthalatica</name>
    <dbReference type="NCBI Taxonomy" id="1136941"/>
    <lineage>
        <taxon>Bacteria</taxon>
        <taxon>Bacillati</taxon>
        <taxon>Actinomycetota</taxon>
        <taxon>Actinomycetes</taxon>
        <taxon>Mycobacteriales</taxon>
        <taxon>Gordoniaceae</taxon>
        <taxon>Gordonia</taxon>
    </lineage>
</organism>
<protein>
    <submittedName>
        <fullName evidence="2">Uncharacterized protein</fullName>
    </submittedName>
</protein>